<evidence type="ECO:0000256" key="1">
    <source>
        <dbReference type="ARBA" id="ARBA00010641"/>
    </source>
</evidence>
<evidence type="ECO:0000313" key="8">
    <source>
        <dbReference type="EMBL" id="RYB95790.1"/>
    </source>
</evidence>
<comment type="similarity">
    <text evidence="1">Belongs to the sigma-70 factor family. ECF subfamily.</text>
</comment>
<reference evidence="8 9" key="1">
    <citation type="submission" date="2019-01" db="EMBL/GenBank/DDBJ databases">
        <title>Novel species of Nocardioides.</title>
        <authorList>
            <person name="Liu Q."/>
            <person name="Xin Y.-H."/>
        </authorList>
    </citation>
    <scope>NUCLEOTIDE SEQUENCE [LARGE SCALE GENOMIC DNA]</scope>
    <source>
        <strain evidence="8 9">CGMCC 4.6882</strain>
    </source>
</reference>
<proteinExistence type="inferred from homology"/>
<feature type="domain" description="RNA polymerase sigma-70 region 2" evidence="5">
    <location>
        <begin position="2"/>
        <end position="66"/>
    </location>
</feature>
<dbReference type="GO" id="GO:0016987">
    <property type="term" value="F:sigma factor activity"/>
    <property type="evidence" value="ECO:0007669"/>
    <property type="project" value="UniProtKB-KW"/>
</dbReference>
<evidence type="ECO:0000259" key="5">
    <source>
        <dbReference type="Pfam" id="PF04542"/>
    </source>
</evidence>
<sequence length="402" mass="43521">MWRREAPHVLGALARRYGDWGDCEDAVQEALLAAHDQWPGDGVPEHPRGWLVRVASRRLIDARRSQVARESREESYADHAGEVAEAPAERDDTLDVLLLCCHPVLTPASQVALTLRAVAGLTTAQVAAAFFVPEATMAQRISRAKKTLRDHGVGFGRVDPAELPDRLTAALRVLYLVLTEGHTASAGEDLVDGSLASEALRLTRDLHTRLPYDDEVTGLLALMLLTHARRPGRVDGAGDLVPLAEQDRSRWDAAAIVEGVGLVEQVLPRGRVGRYQLQAAIAAVHAEAATFEETDWVQVVALYRMLAEHFPDPTVTLNLAVAVAAAMGPEAGLAELAPLLDDPVLSGRHRVHAVRAHLLEESGALADARASYSTAARLATNVREQRYLNHRLAALDGQEAHG</sequence>
<dbReference type="PANTHER" id="PTHR47756">
    <property type="entry name" value="BLL6612 PROTEIN-RELATED"/>
    <property type="match status" value="1"/>
</dbReference>
<dbReference type="InterPro" id="IPR046531">
    <property type="entry name" value="DUF6596"/>
</dbReference>
<keyword evidence="4" id="KW-0804">Transcription</keyword>
<evidence type="ECO:0000256" key="4">
    <source>
        <dbReference type="ARBA" id="ARBA00023163"/>
    </source>
</evidence>
<dbReference type="NCBIfam" id="TIGR02937">
    <property type="entry name" value="sigma70-ECF"/>
    <property type="match status" value="1"/>
</dbReference>
<dbReference type="GO" id="GO:0006352">
    <property type="term" value="P:DNA-templated transcription initiation"/>
    <property type="evidence" value="ECO:0007669"/>
    <property type="project" value="InterPro"/>
</dbReference>
<dbReference type="AlphaFoldDB" id="A0A4Q2S277"/>
<dbReference type="InterPro" id="IPR014284">
    <property type="entry name" value="RNA_pol_sigma-70_dom"/>
</dbReference>
<evidence type="ECO:0000259" key="6">
    <source>
        <dbReference type="Pfam" id="PF08281"/>
    </source>
</evidence>
<keyword evidence="3" id="KW-0731">Sigma factor</keyword>
<dbReference type="InterPro" id="IPR036388">
    <property type="entry name" value="WH-like_DNA-bd_sf"/>
</dbReference>
<dbReference type="EMBL" id="SDWT01000001">
    <property type="protein sequence ID" value="RYB95790.1"/>
    <property type="molecule type" value="Genomic_DNA"/>
</dbReference>
<dbReference type="OrthoDB" id="9780299at2"/>
<feature type="domain" description="RNA polymerase sigma factor 70 region 4 type 2" evidence="6">
    <location>
        <begin position="97"/>
        <end position="148"/>
    </location>
</feature>
<dbReference type="SUPFAM" id="SSF88659">
    <property type="entry name" value="Sigma3 and sigma4 domains of RNA polymerase sigma factors"/>
    <property type="match status" value="1"/>
</dbReference>
<organism evidence="8 9">
    <name type="scientific">Nocardioides oleivorans</name>
    <dbReference type="NCBI Taxonomy" id="273676"/>
    <lineage>
        <taxon>Bacteria</taxon>
        <taxon>Bacillati</taxon>
        <taxon>Actinomycetota</taxon>
        <taxon>Actinomycetes</taxon>
        <taxon>Propionibacteriales</taxon>
        <taxon>Nocardioidaceae</taxon>
        <taxon>Nocardioides</taxon>
    </lineage>
</organism>
<evidence type="ECO:0000256" key="3">
    <source>
        <dbReference type="ARBA" id="ARBA00023082"/>
    </source>
</evidence>
<dbReference type="Pfam" id="PF08281">
    <property type="entry name" value="Sigma70_r4_2"/>
    <property type="match status" value="1"/>
</dbReference>
<evidence type="ECO:0000256" key="2">
    <source>
        <dbReference type="ARBA" id="ARBA00023015"/>
    </source>
</evidence>
<dbReference type="GO" id="GO:0003677">
    <property type="term" value="F:DNA binding"/>
    <property type="evidence" value="ECO:0007669"/>
    <property type="project" value="InterPro"/>
</dbReference>
<evidence type="ECO:0000259" key="7">
    <source>
        <dbReference type="Pfam" id="PF20239"/>
    </source>
</evidence>
<protein>
    <submittedName>
        <fullName evidence="8">Sigma-70 family RNA polymerase sigma factor</fullName>
    </submittedName>
</protein>
<dbReference type="Pfam" id="PF20239">
    <property type="entry name" value="DUF6596"/>
    <property type="match status" value="1"/>
</dbReference>
<comment type="caution">
    <text evidence="8">The sequence shown here is derived from an EMBL/GenBank/DDBJ whole genome shotgun (WGS) entry which is preliminary data.</text>
</comment>
<dbReference type="PANTHER" id="PTHR47756:SF2">
    <property type="entry name" value="BLL6612 PROTEIN"/>
    <property type="match status" value="1"/>
</dbReference>
<dbReference type="InterPro" id="IPR013324">
    <property type="entry name" value="RNA_pol_sigma_r3/r4-like"/>
</dbReference>
<dbReference type="InterPro" id="IPR007627">
    <property type="entry name" value="RNA_pol_sigma70_r2"/>
</dbReference>
<dbReference type="Proteomes" id="UP000294071">
    <property type="component" value="Unassembled WGS sequence"/>
</dbReference>
<evidence type="ECO:0000313" key="9">
    <source>
        <dbReference type="Proteomes" id="UP000294071"/>
    </source>
</evidence>
<keyword evidence="2" id="KW-0805">Transcription regulation</keyword>
<dbReference type="InterPro" id="IPR013249">
    <property type="entry name" value="RNA_pol_sigma70_r4_t2"/>
</dbReference>
<name>A0A4Q2S277_9ACTN</name>
<dbReference type="SUPFAM" id="SSF88946">
    <property type="entry name" value="Sigma2 domain of RNA polymerase sigma factors"/>
    <property type="match status" value="1"/>
</dbReference>
<dbReference type="Gene3D" id="1.10.10.10">
    <property type="entry name" value="Winged helix-like DNA-binding domain superfamily/Winged helix DNA-binding domain"/>
    <property type="match status" value="1"/>
</dbReference>
<accession>A0A4Q2S277</accession>
<feature type="domain" description="DUF6596" evidence="7">
    <location>
        <begin position="166"/>
        <end position="265"/>
    </location>
</feature>
<keyword evidence="9" id="KW-1185">Reference proteome</keyword>
<dbReference type="InterPro" id="IPR013325">
    <property type="entry name" value="RNA_pol_sigma_r2"/>
</dbReference>
<gene>
    <name evidence="8" type="ORF">EUA93_06850</name>
</gene>
<dbReference type="Pfam" id="PF04542">
    <property type="entry name" value="Sigma70_r2"/>
    <property type="match status" value="1"/>
</dbReference>
<dbReference type="Gene3D" id="1.10.1740.10">
    <property type="match status" value="1"/>
</dbReference>